<evidence type="ECO:0000313" key="1">
    <source>
        <dbReference type="EMBL" id="SBP09248.1"/>
    </source>
</evidence>
<accession>A0A1A7WU32</accession>
<reference evidence="1" key="1">
    <citation type="submission" date="2016-05" db="EMBL/GenBank/DDBJ databases">
        <authorList>
            <person name="Lavstsen T."/>
            <person name="Jespersen J.S."/>
        </authorList>
    </citation>
    <scope>NUCLEOTIDE SEQUENCE</scope>
    <source>
        <tissue evidence="1">Brain</tissue>
    </source>
</reference>
<gene>
    <name evidence="1" type="primary">SI:CH211-209J12.2</name>
</gene>
<proteinExistence type="predicted"/>
<name>A0A1A7WU32_9TELE</name>
<sequence length="66" mass="7887">PKFFSYQHVSSWTYWKRLFFMKGTQQSSNWLWYAPCSETLCLLNISEDEHTSNGFAVRSLVNYEII</sequence>
<organism evidence="1">
    <name type="scientific">Iconisemion striatum</name>
    <dbReference type="NCBI Taxonomy" id="60296"/>
    <lineage>
        <taxon>Eukaryota</taxon>
        <taxon>Metazoa</taxon>
        <taxon>Chordata</taxon>
        <taxon>Craniata</taxon>
        <taxon>Vertebrata</taxon>
        <taxon>Euteleostomi</taxon>
        <taxon>Actinopterygii</taxon>
        <taxon>Neopterygii</taxon>
        <taxon>Teleostei</taxon>
        <taxon>Neoteleostei</taxon>
        <taxon>Acanthomorphata</taxon>
        <taxon>Ovalentaria</taxon>
        <taxon>Atherinomorphae</taxon>
        <taxon>Cyprinodontiformes</taxon>
        <taxon>Nothobranchiidae</taxon>
        <taxon>Iconisemion</taxon>
    </lineage>
</organism>
<feature type="non-terminal residue" evidence="1">
    <location>
        <position position="1"/>
    </location>
</feature>
<dbReference type="AlphaFoldDB" id="A0A1A7WU32"/>
<reference evidence="1" key="2">
    <citation type="submission" date="2016-06" db="EMBL/GenBank/DDBJ databases">
        <title>The genome of a short-lived fish provides insights into sex chromosome evolution and the genetic control of aging.</title>
        <authorList>
            <person name="Reichwald K."/>
            <person name="Felder M."/>
            <person name="Petzold A."/>
            <person name="Koch P."/>
            <person name="Groth M."/>
            <person name="Platzer M."/>
        </authorList>
    </citation>
    <scope>NUCLEOTIDE SEQUENCE</scope>
    <source>
        <tissue evidence="1">Brain</tissue>
    </source>
</reference>
<dbReference type="EMBL" id="HADW01007848">
    <property type="protein sequence ID" value="SBP09248.1"/>
    <property type="molecule type" value="Transcribed_RNA"/>
</dbReference>
<protein>
    <submittedName>
        <fullName evidence="1">Si:ch211-209j12.2</fullName>
    </submittedName>
</protein>
<feature type="non-terminal residue" evidence="1">
    <location>
        <position position="66"/>
    </location>
</feature>